<dbReference type="GeneID" id="114429051"/>
<dbReference type="GO" id="GO:0005634">
    <property type="term" value="C:nucleus"/>
    <property type="evidence" value="ECO:0007669"/>
    <property type="project" value="UniProtKB-SubCell"/>
</dbReference>
<keyword evidence="11" id="KW-1185">Reference proteome</keyword>
<dbReference type="InterPro" id="IPR042917">
    <property type="entry name" value="MIXL1"/>
</dbReference>
<evidence type="ECO:0000256" key="4">
    <source>
        <dbReference type="ARBA" id="ARBA00023125"/>
    </source>
</evidence>
<keyword evidence="3" id="KW-0217">Developmental protein</keyword>
<evidence type="ECO:0000259" key="10">
    <source>
        <dbReference type="PROSITE" id="PS50071"/>
    </source>
</evidence>
<evidence type="ECO:0000256" key="9">
    <source>
        <dbReference type="SAM" id="MobiDB-lite"/>
    </source>
</evidence>
<comment type="similarity">
    <text evidence="2">Belongs to the paired homeobox family.</text>
</comment>
<proteinExistence type="inferred from homology"/>
<dbReference type="GO" id="GO:0002244">
    <property type="term" value="P:hematopoietic progenitor cell differentiation"/>
    <property type="evidence" value="ECO:0007669"/>
    <property type="project" value="InterPro"/>
</dbReference>
<dbReference type="GO" id="GO:0001706">
    <property type="term" value="P:endoderm formation"/>
    <property type="evidence" value="ECO:0007669"/>
    <property type="project" value="TreeGrafter"/>
</dbReference>
<dbReference type="FunCoup" id="A0A6P7HDV0">
    <property type="interactions" value="21"/>
</dbReference>
<name>A0A6P7HDV0_9TELE</name>
<evidence type="ECO:0000256" key="3">
    <source>
        <dbReference type="ARBA" id="ARBA00022473"/>
    </source>
</evidence>
<dbReference type="GO" id="GO:0001228">
    <property type="term" value="F:DNA-binding transcription activator activity, RNA polymerase II-specific"/>
    <property type="evidence" value="ECO:0007669"/>
    <property type="project" value="InterPro"/>
</dbReference>
<dbReference type="CTD" id="83881"/>
<evidence type="ECO:0000313" key="11">
    <source>
        <dbReference type="Proteomes" id="UP000515145"/>
    </source>
</evidence>
<dbReference type="Proteomes" id="UP000515145">
    <property type="component" value="Chromosome 24"/>
</dbReference>
<evidence type="ECO:0000256" key="1">
    <source>
        <dbReference type="ARBA" id="ARBA00004123"/>
    </source>
</evidence>
<dbReference type="PANTHER" id="PTHR47656:SF1">
    <property type="entry name" value="HOMEOBOX PROTEIN MIXL1"/>
    <property type="match status" value="1"/>
</dbReference>
<keyword evidence="5 7" id="KW-0371">Homeobox</keyword>
<dbReference type="PROSITE" id="PS50071">
    <property type="entry name" value="HOMEOBOX_2"/>
    <property type="match status" value="1"/>
</dbReference>
<evidence type="ECO:0000256" key="2">
    <source>
        <dbReference type="ARBA" id="ARBA00005733"/>
    </source>
</evidence>
<reference evidence="12" key="1">
    <citation type="submission" date="2025-08" db="UniProtKB">
        <authorList>
            <consortium name="RefSeq"/>
        </authorList>
    </citation>
    <scope>IDENTIFICATION</scope>
</reference>
<sequence length="325" mass="36476">MFQLYHEGPLQMNSMVNSDFGASDVTNYFNSANSIPMADKCVAILTHRRKRTNFTQQQIEVLEKVYSDTKYPDIYLRERLEALTGLPESRIQVWFQNRRAKSRRQVGSSVSMKVTSTPAGGPFSQPQGRMAPQKVYDNTHSSEVHRVAGFGLEDAFRATMHQNTEDAHRTGLPSKPSNYDHTSVSCIYDKPDGARGKPEQKQRHNMSITVPSCNIHLYPKESQDLPKAEANLSGSQGPKVLVEYDNFPPNKTIGPEMKVVIPPIPSQNNFSRSSPKDNGCQMQYATVRATGERFSHFSPIHTTEDFTDSDSDWENDAMAGFGGFM</sequence>
<feature type="region of interest" description="Disordered" evidence="9">
    <location>
        <begin position="106"/>
        <end position="131"/>
    </location>
</feature>
<dbReference type="GO" id="GO:0000978">
    <property type="term" value="F:RNA polymerase II cis-regulatory region sequence-specific DNA binding"/>
    <property type="evidence" value="ECO:0007669"/>
    <property type="project" value="TreeGrafter"/>
</dbReference>
<dbReference type="CDD" id="cd00086">
    <property type="entry name" value="homeodomain"/>
    <property type="match status" value="1"/>
</dbReference>
<organism evidence="11 12">
    <name type="scientific">Parambassis ranga</name>
    <name type="common">Indian glassy fish</name>
    <dbReference type="NCBI Taxonomy" id="210632"/>
    <lineage>
        <taxon>Eukaryota</taxon>
        <taxon>Metazoa</taxon>
        <taxon>Chordata</taxon>
        <taxon>Craniata</taxon>
        <taxon>Vertebrata</taxon>
        <taxon>Euteleostomi</taxon>
        <taxon>Actinopterygii</taxon>
        <taxon>Neopterygii</taxon>
        <taxon>Teleostei</taxon>
        <taxon>Neoteleostei</taxon>
        <taxon>Acanthomorphata</taxon>
        <taxon>Ovalentaria</taxon>
        <taxon>Ambassidae</taxon>
        <taxon>Parambassis</taxon>
    </lineage>
</organism>
<accession>A0A6P7HDV0</accession>
<dbReference type="InParanoid" id="A0A6P7HDV0"/>
<dbReference type="Gene3D" id="1.10.10.60">
    <property type="entry name" value="Homeodomain-like"/>
    <property type="match status" value="1"/>
</dbReference>
<evidence type="ECO:0000256" key="6">
    <source>
        <dbReference type="ARBA" id="ARBA00023242"/>
    </source>
</evidence>
<evidence type="ECO:0000256" key="5">
    <source>
        <dbReference type="ARBA" id="ARBA00023155"/>
    </source>
</evidence>
<comment type="subcellular location">
    <subcellularLocation>
        <location evidence="1 7 8">Nucleus</location>
    </subcellularLocation>
</comment>
<feature type="compositionally biased region" description="Polar residues" evidence="9">
    <location>
        <begin position="106"/>
        <end position="118"/>
    </location>
</feature>
<dbReference type="InterPro" id="IPR001356">
    <property type="entry name" value="HD"/>
</dbReference>
<feature type="DNA-binding region" description="Homeobox" evidence="7">
    <location>
        <begin position="47"/>
        <end position="106"/>
    </location>
</feature>
<dbReference type="AlphaFoldDB" id="A0A6P7HDV0"/>
<feature type="domain" description="Homeobox" evidence="10">
    <location>
        <begin position="45"/>
        <end position="105"/>
    </location>
</feature>
<evidence type="ECO:0000256" key="7">
    <source>
        <dbReference type="PROSITE-ProRule" id="PRU00108"/>
    </source>
</evidence>
<dbReference type="FunFam" id="1.10.10.60:FF:000312">
    <property type="entry name" value="Mix-type homeobox gene 1"/>
    <property type="match status" value="1"/>
</dbReference>
<dbReference type="SMART" id="SM00389">
    <property type="entry name" value="HOX"/>
    <property type="match status" value="1"/>
</dbReference>
<dbReference type="Pfam" id="PF00046">
    <property type="entry name" value="Homeodomain"/>
    <property type="match status" value="1"/>
</dbReference>
<evidence type="ECO:0000256" key="8">
    <source>
        <dbReference type="RuleBase" id="RU000682"/>
    </source>
</evidence>
<dbReference type="OrthoDB" id="6159439at2759"/>
<protein>
    <submittedName>
        <fullName evidence="12">Homeobox protein MIXL1</fullName>
    </submittedName>
</protein>
<evidence type="ECO:0000313" key="12">
    <source>
        <dbReference type="RefSeq" id="XP_028253700.1"/>
    </source>
</evidence>
<gene>
    <name evidence="12" type="primary">mixl1</name>
</gene>
<dbReference type="PANTHER" id="PTHR47656">
    <property type="entry name" value="HOMEOBOX PROTEIN MIXL"/>
    <property type="match status" value="1"/>
</dbReference>
<keyword evidence="6 7" id="KW-0539">Nucleus</keyword>
<dbReference type="InterPro" id="IPR009057">
    <property type="entry name" value="Homeodomain-like_sf"/>
</dbReference>
<dbReference type="RefSeq" id="XP_028253700.1">
    <property type="nucleotide sequence ID" value="XM_028397899.1"/>
</dbReference>
<keyword evidence="4 7" id="KW-0238">DNA-binding</keyword>
<dbReference type="SUPFAM" id="SSF46689">
    <property type="entry name" value="Homeodomain-like"/>
    <property type="match status" value="1"/>
</dbReference>